<feature type="transmembrane region" description="Helical" evidence="7">
    <location>
        <begin position="231"/>
        <end position="252"/>
    </location>
</feature>
<evidence type="ECO:0000256" key="6">
    <source>
        <dbReference type="ARBA" id="ARBA00023136"/>
    </source>
</evidence>
<reference evidence="12 15" key="4">
    <citation type="submission" date="2019-03" db="EMBL/GenBank/DDBJ databases">
        <title>Complete genome assembly of MDR B. fragilis.</title>
        <authorList>
            <person name="Sydenham T.V."/>
            <person name="Hasman H."/>
            <person name="Justesen U.S."/>
        </authorList>
    </citation>
    <scope>NUCLEOTIDE SEQUENCE [LARGE SCALE GENOMIC DNA]</scope>
    <source>
        <strain evidence="12 15">DCMOUH0067B</strain>
    </source>
</reference>
<dbReference type="EMBL" id="JMZZ02000228">
    <property type="protein sequence ID" value="KFX72362.1"/>
    <property type="molecule type" value="Genomic_DNA"/>
</dbReference>
<keyword evidence="14" id="KW-0012">Acyltransferase</keyword>
<evidence type="ECO:0000256" key="3">
    <source>
        <dbReference type="ARBA" id="ARBA00022475"/>
    </source>
</evidence>
<name>A0A081UA34_BACFG</name>
<evidence type="ECO:0000256" key="1">
    <source>
        <dbReference type="ARBA" id="ARBA00004651"/>
    </source>
</evidence>
<keyword evidence="5 7" id="KW-1133">Transmembrane helix</keyword>
<feature type="transmembrane region" description="Helical" evidence="7">
    <location>
        <begin position="264"/>
        <end position="287"/>
    </location>
</feature>
<dbReference type="Pfam" id="PF01757">
    <property type="entry name" value="Acyl_transf_3"/>
    <property type="match status" value="1"/>
</dbReference>
<evidence type="ECO:0000313" key="10">
    <source>
        <dbReference type="EMBL" id="MCZ2656207.1"/>
    </source>
</evidence>
<reference evidence="14 16" key="3">
    <citation type="submission" date="2018-08" db="EMBL/GenBank/DDBJ databases">
        <title>A genome reference for cultivated species of the human gut microbiota.</title>
        <authorList>
            <person name="Zou Y."/>
            <person name="Xue W."/>
            <person name="Luo G."/>
        </authorList>
    </citation>
    <scope>NUCLEOTIDE SEQUENCE [LARGE SCALE GENOMIC DNA]</scope>
    <source>
        <strain evidence="14 16">AF14-26</strain>
    </source>
</reference>
<dbReference type="GO" id="GO:0016413">
    <property type="term" value="F:O-acetyltransferase activity"/>
    <property type="evidence" value="ECO:0007669"/>
    <property type="project" value="TreeGrafter"/>
</dbReference>
<dbReference type="PANTHER" id="PTHR40074">
    <property type="entry name" value="O-ACETYLTRANSFERASE WECH"/>
    <property type="match status" value="1"/>
</dbReference>
<feature type="transmembrane region" description="Helical" evidence="7">
    <location>
        <begin position="299"/>
        <end position="319"/>
    </location>
</feature>
<dbReference type="PATRIC" id="fig|817.53.peg.4765"/>
<evidence type="ECO:0000256" key="5">
    <source>
        <dbReference type="ARBA" id="ARBA00022989"/>
    </source>
</evidence>
<dbReference type="Proteomes" id="UP001079672">
    <property type="component" value="Unassembled WGS sequence"/>
</dbReference>
<dbReference type="AlphaFoldDB" id="A0A081UA34"/>
<dbReference type="EMBL" id="JAPUAC010000018">
    <property type="protein sequence ID" value="MCZ2656207.1"/>
    <property type="molecule type" value="Genomic_DNA"/>
</dbReference>
<dbReference type="Proteomes" id="UP000286270">
    <property type="component" value="Unassembled WGS sequence"/>
</dbReference>
<dbReference type="Proteomes" id="UP000028294">
    <property type="component" value="Chromosome"/>
</dbReference>
<keyword evidence="4 7" id="KW-0812">Transmembrane</keyword>
<accession>A0A081UA34</accession>
<feature type="transmembrane region" description="Helical" evidence="7">
    <location>
        <begin position="12"/>
        <end position="30"/>
    </location>
</feature>
<feature type="transmembrane region" description="Helical" evidence="7">
    <location>
        <begin position="325"/>
        <end position="348"/>
    </location>
</feature>
<keyword evidence="3" id="KW-1003">Cell membrane</keyword>
<evidence type="ECO:0000313" key="12">
    <source>
        <dbReference type="EMBL" id="QCQ35830.1"/>
    </source>
</evidence>
<evidence type="ECO:0000313" key="9">
    <source>
        <dbReference type="EMBL" id="KFX72362.1"/>
    </source>
</evidence>
<dbReference type="GO" id="GO:0005886">
    <property type="term" value="C:plasma membrane"/>
    <property type="evidence" value="ECO:0007669"/>
    <property type="project" value="UniProtKB-SubCell"/>
</dbReference>
<evidence type="ECO:0000313" key="14">
    <source>
        <dbReference type="EMBL" id="RGV59775.1"/>
    </source>
</evidence>
<keyword evidence="6 7" id="KW-0472">Membrane</keyword>
<evidence type="ECO:0000313" key="16">
    <source>
        <dbReference type="Proteomes" id="UP000286270"/>
    </source>
</evidence>
<comment type="subcellular location">
    <subcellularLocation>
        <location evidence="1">Cell membrane</location>
        <topology evidence="1">Multi-pass membrane protein</topology>
    </subcellularLocation>
</comment>
<feature type="domain" description="Acyltransferase 3" evidence="8">
    <location>
        <begin position="5"/>
        <end position="348"/>
    </location>
</feature>
<feature type="transmembrane region" description="Helical" evidence="7">
    <location>
        <begin position="166"/>
        <end position="182"/>
    </location>
</feature>
<keyword evidence="14" id="KW-0808">Transferase</keyword>
<evidence type="ECO:0000259" key="8">
    <source>
        <dbReference type="Pfam" id="PF01757"/>
    </source>
</evidence>
<feature type="transmembrane region" description="Helical" evidence="7">
    <location>
        <begin position="50"/>
        <end position="74"/>
    </location>
</feature>
<reference evidence="9" key="2">
    <citation type="submission" date="2014-07" db="EMBL/GenBank/DDBJ databases">
        <title>Genetics and epidemiology of antimicrobial resistance in B. fragilis group.</title>
        <authorList>
            <person name="Sydenham T.V."/>
            <person name="Hasman H."/>
            <person name="Kemp M."/>
            <person name="Justesen U.S."/>
        </authorList>
    </citation>
    <scope>NUCLEOTIDE SEQUENCE [LARGE SCALE GENOMIC DNA]</scope>
    <source>
        <strain evidence="9">DCMOUH0018B</strain>
    </source>
</reference>
<evidence type="ECO:0000256" key="7">
    <source>
        <dbReference type="SAM" id="Phobius"/>
    </source>
</evidence>
<comment type="similarity">
    <text evidence="2">Belongs to the acyltransferase 3 family.</text>
</comment>
<evidence type="ECO:0000256" key="2">
    <source>
        <dbReference type="ARBA" id="ARBA00007400"/>
    </source>
</evidence>
<dbReference type="EMBL" id="JAPTZU010000008">
    <property type="protein sequence ID" value="MCZ2688607.1"/>
    <property type="molecule type" value="Genomic_DNA"/>
</dbReference>
<protein>
    <submittedName>
        <fullName evidence="14">Acyltransferase</fullName>
    </submittedName>
    <submittedName>
        <fullName evidence="9">Membrane protein</fullName>
    </submittedName>
</protein>
<gene>
    <name evidence="14" type="ORF">DWW08_01325</name>
    <name evidence="9" type="ORF">EE52_0223035</name>
    <name evidence="13" type="ORF">FOC69_12225</name>
    <name evidence="12" type="ORF">IA74_006820</name>
    <name evidence="10" type="ORF">O1422_18820</name>
    <name evidence="11" type="ORF">O1433_13990</name>
</gene>
<organism evidence="14 16">
    <name type="scientific">Bacteroides fragilis</name>
    <dbReference type="NCBI Taxonomy" id="817"/>
    <lineage>
        <taxon>Bacteria</taxon>
        <taxon>Pseudomonadati</taxon>
        <taxon>Bacteroidota</taxon>
        <taxon>Bacteroidia</taxon>
        <taxon>Bacteroidales</taxon>
        <taxon>Bacteroidaceae</taxon>
        <taxon>Bacteroides</taxon>
    </lineage>
</organism>
<dbReference type="GeneID" id="99670287"/>
<feature type="transmembrane region" description="Helical" evidence="7">
    <location>
        <begin position="202"/>
        <end position="219"/>
    </location>
</feature>
<dbReference type="EMBL" id="QRZH01000001">
    <property type="protein sequence ID" value="RGV59775.1"/>
    <property type="molecule type" value="Genomic_DNA"/>
</dbReference>
<dbReference type="EMBL" id="CP036553">
    <property type="protein sequence ID" value="QCQ35830.1"/>
    <property type="molecule type" value="Genomic_DNA"/>
</dbReference>
<dbReference type="Proteomes" id="UP001075704">
    <property type="component" value="Unassembled WGS sequence"/>
</dbReference>
<feature type="transmembrane region" description="Helical" evidence="7">
    <location>
        <begin position="134"/>
        <end position="154"/>
    </location>
</feature>
<evidence type="ECO:0000313" key="15">
    <source>
        <dbReference type="Proteomes" id="UP000028294"/>
    </source>
</evidence>
<feature type="transmembrane region" description="Helical" evidence="7">
    <location>
        <begin position="94"/>
        <end position="114"/>
    </location>
</feature>
<reference evidence="9" key="1">
    <citation type="book" date="2014" name="THE 24TH EUROPEAN CONGRESS OF CLINICAL MICROBIOLOGY AND INFECTIOUS DISEASES" publisher="ECCMID 2014" city="Barcelona, Spain">
        <title>Identification of resistance genes in three multidrug-resistant Bacteroides fragilis isolates by whole genome sequencing.</title>
        <editorList>
            <person name="Unknown"/>
            <person name="A."/>
        </editorList>
        <authorList>
            <person name="Sydenham T.V."/>
            <person name="Hasman H."/>
            <person name="Wang M."/>
            <person name="Soki J."/>
            <person name="Nagy E."/>
            <person name="Justesen U.S."/>
        </authorList>
    </citation>
    <scope>NUCLEOTIDE SEQUENCE</scope>
    <source>
        <strain evidence="9">DCMOUH0018B</strain>
    </source>
</reference>
<evidence type="ECO:0000313" key="13">
    <source>
        <dbReference type="EMBL" id="QKH85094.1"/>
    </source>
</evidence>
<sequence length="362" mass="41625">MKRIVFLDYVRVFACFLVMIVHASENFYGAAGSTDMAGPQSYLPSEADRLWVAVYDGFSRMAVPLFMIVSAFLLAPMKEGQTTWQFYRQRFIRIVPPFFIFMILYSTLPMLWGQLNEETSLKDLSRIFLNFPTLAGHLWFMYPLISLYLFIPIISPWLKKATAKEERFFIGLFLLSTCIPYLNRWCGEVWGQCFWNEYHMLWYFSGYLGYLVLAHYIHVHLTWNRSKRLTVGIISMVAGAILTIYSFYVQAIPGEILPTPEIEIGWAFCTINCVLLTAGTFLLFTCINSQKAPRLITEISKLSYGMYLMHIFWLGLWATVFKHTLALPTVAAIPCIAVSTFICCFVTAKIISFIPGSKWIIG</sequence>
<reference evidence="10" key="6">
    <citation type="submission" date="2022-12" db="EMBL/GenBank/DDBJ databases">
        <title>Development of a Multilocus Sequence Typing Scheme for Bacteroides fragilis Based on Whole Genome Sequencing Data and Clinical Application.</title>
        <authorList>
            <person name="Nielsen F.D."/>
            <person name="Justesen U.S."/>
        </authorList>
    </citation>
    <scope>NUCLEOTIDE SEQUENCE</scope>
    <source>
        <strain evidence="11">BF_AM_ODE_DK_2015_4</strain>
        <strain evidence="10">BF_BC_ODE_DK_2015_2</strain>
    </source>
</reference>
<dbReference type="Proteomes" id="UP000501467">
    <property type="component" value="Chromosome"/>
</dbReference>
<dbReference type="GO" id="GO:0009246">
    <property type="term" value="P:enterobacterial common antigen biosynthetic process"/>
    <property type="evidence" value="ECO:0007669"/>
    <property type="project" value="TreeGrafter"/>
</dbReference>
<dbReference type="PANTHER" id="PTHR40074:SF2">
    <property type="entry name" value="O-ACETYLTRANSFERASE WECH"/>
    <property type="match status" value="1"/>
</dbReference>
<evidence type="ECO:0000256" key="4">
    <source>
        <dbReference type="ARBA" id="ARBA00022692"/>
    </source>
</evidence>
<dbReference type="InterPro" id="IPR002656">
    <property type="entry name" value="Acyl_transf_3_dom"/>
</dbReference>
<proteinExistence type="inferred from homology"/>
<reference evidence="13 17" key="5">
    <citation type="submission" date="2020-05" db="EMBL/GenBank/DDBJ databases">
        <title>FDA dAtabase for Regulatory Grade micrObial Sequences (FDA-ARGOS): Supporting development and validation of Infectious Disease Dx tests.</title>
        <authorList>
            <person name="Bojja K."/>
            <person name="Kessler A."/>
            <person name="Tallon L."/>
            <person name="Sadzewicz L."/>
            <person name="Zhao X."/>
            <person name="Vavikolanu K."/>
            <person name="Mehta A."/>
            <person name="Aluvathingal J."/>
            <person name="Nadendla S."/>
            <person name="Myers T."/>
            <person name="Yan Y."/>
            <person name="Sichtig H."/>
        </authorList>
    </citation>
    <scope>NUCLEOTIDE SEQUENCE [LARGE SCALE GENOMIC DNA]</scope>
    <source>
        <strain evidence="13 17">FDAARGOS_763</strain>
    </source>
</reference>
<evidence type="ECO:0000313" key="17">
    <source>
        <dbReference type="Proteomes" id="UP000501467"/>
    </source>
</evidence>
<dbReference type="RefSeq" id="WP_005775445.1">
    <property type="nucleotide sequence ID" value="NZ_CABJEQ010000019.1"/>
</dbReference>
<dbReference type="EMBL" id="CP054003">
    <property type="protein sequence ID" value="QKH85094.1"/>
    <property type="molecule type" value="Genomic_DNA"/>
</dbReference>
<evidence type="ECO:0000313" key="11">
    <source>
        <dbReference type="EMBL" id="MCZ2688607.1"/>
    </source>
</evidence>